<keyword evidence="1" id="KW-0723">Serine/threonine-protein kinase</keyword>
<evidence type="ECO:0000313" key="12">
    <source>
        <dbReference type="EMBL" id="CAD8802194.1"/>
    </source>
</evidence>
<dbReference type="PROSITE" id="PS00108">
    <property type="entry name" value="PROTEIN_KINASE_ST"/>
    <property type="match status" value="1"/>
</dbReference>
<feature type="compositionally biased region" description="Polar residues" evidence="9">
    <location>
        <begin position="560"/>
        <end position="570"/>
    </location>
</feature>
<dbReference type="Gene3D" id="2.60.120.10">
    <property type="entry name" value="Jelly Rolls"/>
    <property type="match status" value="1"/>
</dbReference>
<dbReference type="SUPFAM" id="SSF56112">
    <property type="entry name" value="Protein kinase-like (PK-like)"/>
    <property type="match status" value="1"/>
</dbReference>
<keyword evidence="5" id="KW-0418">Kinase</keyword>
<evidence type="ECO:0008006" key="13">
    <source>
        <dbReference type="Google" id="ProtNLM"/>
    </source>
</evidence>
<sequence length="570" mass="62388">MTTNISAAKAALRSGASHNLASTTRLARSLSDEYVLGKKLGTGSYAVVKEGMNKHTRQRFAVKIIDKKHAKETRLKSEVALMGQVDHPNCVKLWDVFSDTERLCLVLDLLTGGTVLDRILEIESFSEVSAASVMVDVLNALHYLHNIGITHRDLKPENLLYVTSDPTSPEYNVIKIVDFGLAKLQNEKNSLQTVCGTPYFIAPEILEEKHATYGAEVDVWSLGVILYFMLCGFHPFDDAKYPVMFNNIKKGRYNFPAPFWDDISDGAKDYITKSLVVDPSKRPTALQCMDHHWIRNVGDAASSKLHASHRSFLLIQKLPIFQRIDAQCLLETSKRLKVTTCPPGDYVCRSGDQGDTMYFVNAGAVVVYVNGVEIDRKGIGGFFGEAALVFKQTRIADVKSVGARAYKDHGTTDPTELFELHRSDFNEVCKMYPELKSRLATIAEANMHRVNKAKGSVMFKFKQGVMHVTGRRGSSSAEASPERSGGRKSSIFGGSDKDILSTQSSPNASPGRFSGRFKSPVVSSPTGRRQSDASGKAGLQSSFKGRRASAGDAGAGFNDSGKTSTACTVS</sequence>
<gene>
    <name evidence="12" type="ORF">HTEP1355_LOCUS15870</name>
</gene>
<dbReference type="InterPro" id="IPR018490">
    <property type="entry name" value="cNMP-bd_dom_sf"/>
</dbReference>
<dbReference type="PROSITE" id="PS50011">
    <property type="entry name" value="PROTEIN_KINASE_DOM"/>
    <property type="match status" value="1"/>
</dbReference>
<dbReference type="AlphaFoldDB" id="A0A7S0W354"/>
<keyword evidence="4 8" id="KW-0547">Nucleotide-binding</keyword>
<feature type="domain" description="Protein kinase" evidence="10">
    <location>
        <begin position="34"/>
        <end position="294"/>
    </location>
</feature>
<dbReference type="Pfam" id="PF00027">
    <property type="entry name" value="cNMP_binding"/>
    <property type="match status" value="1"/>
</dbReference>
<dbReference type="CDD" id="cd00038">
    <property type="entry name" value="CAP_ED"/>
    <property type="match status" value="1"/>
</dbReference>
<dbReference type="InterPro" id="IPR017441">
    <property type="entry name" value="Protein_kinase_ATP_BS"/>
</dbReference>
<dbReference type="PANTHER" id="PTHR24347">
    <property type="entry name" value="SERINE/THREONINE-PROTEIN KINASE"/>
    <property type="match status" value="1"/>
</dbReference>
<dbReference type="InterPro" id="IPR008271">
    <property type="entry name" value="Ser/Thr_kinase_AS"/>
</dbReference>
<keyword evidence="2" id="KW-0140">cGMP</keyword>
<keyword evidence="6 8" id="KW-0067">ATP-binding</keyword>
<protein>
    <recommendedName>
        <fullName evidence="13">cGMP-dependent protein kinase</fullName>
    </recommendedName>
</protein>
<evidence type="ECO:0000256" key="3">
    <source>
        <dbReference type="ARBA" id="ARBA00022679"/>
    </source>
</evidence>
<name>A0A7S0W354_9CRYP</name>
<dbReference type="InterPro" id="IPR014710">
    <property type="entry name" value="RmlC-like_jellyroll"/>
</dbReference>
<evidence type="ECO:0000259" key="11">
    <source>
        <dbReference type="PROSITE" id="PS50042"/>
    </source>
</evidence>
<evidence type="ECO:0000256" key="7">
    <source>
        <dbReference type="ARBA" id="ARBA00022992"/>
    </source>
</evidence>
<evidence type="ECO:0000256" key="8">
    <source>
        <dbReference type="PROSITE-ProRule" id="PRU10141"/>
    </source>
</evidence>
<evidence type="ECO:0000259" key="10">
    <source>
        <dbReference type="PROSITE" id="PS50011"/>
    </source>
</evidence>
<dbReference type="InterPro" id="IPR011009">
    <property type="entry name" value="Kinase-like_dom_sf"/>
</dbReference>
<evidence type="ECO:0000256" key="4">
    <source>
        <dbReference type="ARBA" id="ARBA00022741"/>
    </source>
</evidence>
<dbReference type="Gene3D" id="1.10.510.10">
    <property type="entry name" value="Transferase(Phosphotransferase) domain 1"/>
    <property type="match status" value="1"/>
</dbReference>
<dbReference type="EMBL" id="HBFN01027455">
    <property type="protein sequence ID" value="CAD8802194.1"/>
    <property type="molecule type" value="Transcribed_RNA"/>
</dbReference>
<dbReference type="PROSITE" id="PS50042">
    <property type="entry name" value="CNMP_BINDING_3"/>
    <property type="match status" value="1"/>
</dbReference>
<dbReference type="FunFam" id="3.30.200.20:FF:000315">
    <property type="entry name" value="Calcium-dependent protein kinase 3"/>
    <property type="match status" value="1"/>
</dbReference>
<proteinExistence type="predicted"/>
<feature type="binding site" evidence="8">
    <location>
        <position position="63"/>
    </location>
    <ligand>
        <name>ATP</name>
        <dbReference type="ChEBI" id="CHEBI:30616"/>
    </ligand>
</feature>
<dbReference type="InterPro" id="IPR018488">
    <property type="entry name" value="cNMP-bd_CS"/>
</dbReference>
<dbReference type="FunFam" id="1.10.510.10:FF:000571">
    <property type="entry name" value="Maternal embryonic leucine zipper kinase"/>
    <property type="match status" value="1"/>
</dbReference>
<dbReference type="GO" id="GO:0005524">
    <property type="term" value="F:ATP binding"/>
    <property type="evidence" value="ECO:0007669"/>
    <property type="project" value="UniProtKB-UniRule"/>
</dbReference>
<evidence type="ECO:0000256" key="5">
    <source>
        <dbReference type="ARBA" id="ARBA00022777"/>
    </source>
</evidence>
<feature type="region of interest" description="Disordered" evidence="9">
    <location>
        <begin position="469"/>
        <end position="570"/>
    </location>
</feature>
<evidence type="ECO:0000256" key="2">
    <source>
        <dbReference type="ARBA" id="ARBA00022535"/>
    </source>
</evidence>
<keyword evidence="3" id="KW-0808">Transferase</keyword>
<accession>A0A7S0W354</accession>
<evidence type="ECO:0000256" key="9">
    <source>
        <dbReference type="SAM" id="MobiDB-lite"/>
    </source>
</evidence>
<dbReference type="PROSITE" id="PS00888">
    <property type="entry name" value="CNMP_BINDING_1"/>
    <property type="match status" value="1"/>
</dbReference>
<dbReference type="InterPro" id="IPR000719">
    <property type="entry name" value="Prot_kinase_dom"/>
</dbReference>
<dbReference type="CDD" id="cd05117">
    <property type="entry name" value="STKc_CAMK"/>
    <property type="match status" value="1"/>
</dbReference>
<dbReference type="SUPFAM" id="SSF51206">
    <property type="entry name" value="cAMP-binding domain-like"/>
    <property type="match status" value="1"/>
</dbReference>
<keyword evidence="7" id="KW-0142">cGMP-binding</keyword>
<evidence type="ECO:0000256" key="6">
    <source>
        <dbReference type="ARBA" id="ARBA00022840"/>
    </source>
</evidence>
<dbReference type="SMART" id="SM00100">
    <property type="entry name" value="cNMP"/>
    <property type="match status" value="1"/>
</dbReference>
<feature type="domain" description="Cyclic nucleotide-binding" evidence="11">
    <location>
        <begin position="320"/>
        <end position="428"/>
    </location>
</feature>
<dbReference type="GO" id="GO:0004674">
    <property type="term" value="F:protein serine/threonine kinase activity"/>
    <property type="evidence" value="ECO:0007669"/>
    <property type="project" value="UniProtKB-KW"/>
</dbReference>
<reference evidence="12" key="1">
    <citation type="submission" date="2021-01" db="EMBL/GenBank/DDBJ databases">
        <authorList>
            <person name="Corre E."/>
            <person name="Pelletier E."/>
            <person name="Niang G."/>
            <person name="Scheremetjew M."/>
            <person name="Finn R."/>
            <person name="Kale V."/>
            <person name="Holt S."/>
            <person name="Cochrane G."/>
            <person name="Meng A."/>
            <person name="Brown T."/>
            <person name="Cohen L."/>
        </authorList>
    </citation>
    <scope>NUCLEOTIDE SEQUENCE</scope>
    <source>
        <strain evidence="12">CCMP443</strain>
    </source>
</reference>
<dbReference type="Pfam" id="PF00069">
    <property type="entry name" value="Pkinase"/>
    <property type="match status" value="1"/>
</dbReference>
<dbReference type="GO" id="GO:0030553">
    <property type="term" value="F:cGMP binding"/>
    <property type="evidence" value="ECO:0007669"/>
    <property type="project" value="UniProtKB-KW"/>
</dbReference>
<dbReference type="PROSITE" id="PS00107">
    <property type="entry name" value="PROTEIN_KINASE_ATP"/>
    <property type="match status" value="1"/>
</dbReference>
<evidence type="ECO:0000256" key="1">
    <source>
        <dbReference type="ARBA" id="ARBA00022527"/>
    </source>
</evidence>
<organism evidence="12">
    <name type="scientific">Hemiselmis tepida</name>
    <dbReference type="NCBI Taxonomy" id="464990"/>
    <lineage>
        <taxon>Eukaryota</taxon>
        <taxon>Cryptophyceae</taxon>
        <taxon>Cryptomonadales</taxon>
        <taxon>Hemiselmidaceae</taxon>
        <taxon>Hemiselmis</taxon>
    </lineage>
</organism>
<dbReference type="Gene3D" id="3.30.200.20">
    <property type="entry name" value="Phosphorylase Kinase, domain 1"/>
    <property type="match status" value="1"/>
</dbReference>
<dbReference type="InterPro" id="IPR000595">
    <property type="entry name" value="cNMP-bd_dom"/>
</dbReference>
<dbReference type="SMART" id="SM00220">
    <property type="entry name" value="S_TKc"/>
    <property type="match status" value="1"/>
</dbReference>